<evidence type="ECO:0000313" key="1">
    <source>
        <dbReference type="EMBL" id="MQA18808.1"/>
    </source>
</evidence>
<dbReference type="InterPro" id="IPR025157">
    <property type="entry name" value="Hemagglutinin_rpt"/>
</dbReference>
<dbReference type="AlphaFoldDB" id="A0A843S8M3"/>
<name>A0A843S8M3_9BURK</name>
<protein>
    <recommendedName>
        <fullName evidence="3">Filamentous hemagglutinin</fullName>
    </recommendedName>
</protein>
<gene>
    <name evidence="1" type="ORF">GEV01_04695</name>
</gene>
<proteinExistence type="predicted"/>
<dbReference type="Proteomes" id="UP000444318">
    <property type="component" value="Unassembled WGS sequence"/>
</dbReference>
<keyword evidence="2" id="KW-1185">Reference proteome</keyword>
<organism evidence="1 2">
    <name type="scientific">Rugamonas rivuli</name>
    <dbReference type="NCBI Taxonomy" id="2743358"/>
    <lineage>
        <taxon>Bacteria</taxon>
        <taxon>Pseudomonadati</taxon>
        <taxon>Pseudomonadota</taxon>
        <taxon>Betaproteobacteria</taxon>
        <taxon>Burkholderiales</taxon>
        <taxon>Oxalobacteraceae</taxon>
        <taxon>Telluria group</taxon>
        <taxon>Rugamonas</taxon>
    </lineage>
</organism>
<accession>A0A843S8M3</accession>
<dbReference type="EMBL" id="WHUF01000001">
    <property type="protein sequence ID" value="MQA18808.1"/>
    <property type="molecule type" value="Genomic_DNA"/>
</dbReference>
<evidence type="ECO:0000313" key="2">
    <source>
        <dbReference type="Proteomes" id="UP000444318"/>
    </source>
</evidence>
<evidence type="ECO:0008006" key="3">
    <source>
        <dbReference type="Google" id="ProtNLM"/>
    </source>
</evidence>
<reference evidence="1 2" key="1">
    <citation type="submission" date="2019-10" db="EMBL/GenBank/DDBJ databases">
        <title>Two novel species isolated from a subtropical stream in China.</title>
        <authorList>
            <person name="Lu H."/>
        </authorList>
    </citation>
    <scope>NUCLEOTIDE SEQUENCE [LARGE SCALE GENOMIC DNA]</scope>
    <source>
        <strain evidence="1 2">FT103W</strain>
    </source>
</reference>
<dbReference type="GO" id="GO:0003824">
    <property type="term" value="F:catalytic activity"/>
    <property type="evidence" value="ECO:0007669"/>
    <property type="project" value="UniProtKB-ARBA"/>
</dbReference>
<sequence length="424" mass="42361">METQTVSLPDGTVENVLVPKVYLAHAGGDAVKASGALVTGDGVAINTSDSIVNRGGLIDGANGRTVLVAGQDIVNQGGAIKGGAVGLSAGRDVINQSLTIKQEYASVNTSGNYTTLSNQASITGSGAVAIKAGLDVADTGGTIAGASVGIGAGRDVNFNALQTGSTYASQVAAYTEKDSSTTYKTGQVASSGDLTMVAGQDIKLSGTQVAIGATGSGTLVAGRDVSIAAVVNEVNISKQNDPGSKLYDKEIHQNQSVVGASVTAGGDLAVKAGDSGLGNLAIAGSNLAGGGKVLLAASGDVSITQVQENHLTDLAHHDESSSMFKKSSNTSADYSKIDKVVGSSVSGDSVVVKSGNDIVVNGSQLSATQALTLNAGRDLLVSSAQQSDSEKHSEQHDRSGFSFNVASGALGYSKSEHAWASLAE</sequence>
<comment type="caution">
    <text evidence="1">The sequence shown here is derived from an EMBL/GenBank/DDBJ whole genome shotgun (WGS) entry which is preliminary data.</text>
</comment>
<dbReference type="RefSeq" id="WP_152802066.1">
    <property type="nucleotide sequence ID" value="NZ_WHUF01000001.1"/>
</dbReference>
<dbReference type="Pfam" id="PF13332">
    <property type="entry name" value="Fil_haemagg_2"/>
    <property type="match status" value="3"/>
</dbReference>